<feature type="region of interest" description="Disordered" evidence="1">
    <location>
        <begin position="1"/>
        <end position="55"/>
    </location>
</feature>
<feature type="compositionally biased region" description="Low complexity" evidence="1">
    <location>
        <begin position="45"/>
        <end position="55"/>
    </location>
</feature>
<dbReference type="Proteomes" id="UP001341840">
    <property type="component" value="Unassembled WGS sequence"/>
</dbReference>
<proteinExistence type="predicted"/>
<protein>
    <submittedName>
        <fullName evidence="2">Uncharacterized protein</fullName>
    </submittedName>
</protein>
<evidence type="ECO:0000313" key="2">
    <source>
        <dbReference type="EMBL" id="MED6115427.1"/>
    </source>
</evidence>
<accession>A0ABU6QTP5</accession>
<evidence type="ECO:0000256" key="1">
    <source>
        <dbReference type="SAM" id="MobiDB-lite"/>
    </source>
</evidence>
<feature type="compositionally biased region" description="Polar residues" evidence="1">
    <location>
        <begin position="108"/>
        <end position="123"/>
    </location>
</feature>
<evidence type="ECO:0000313" key="3">
    <source>
        <dbReference type="Proteomes" id="UP001341840"/>
    </source>
</evidence>
<feature type="compositionally biased region" description="Pro residues" evidence="1">
    <location>
        <begin position="86"/>
        <end position="106"/>
    </location>
</feature>
<gene>
    <name evidence="2" type="ORF">PIB30_090427</name>
</gene>
<keyword evidence="3" id="KW-1185">Reference proteome</keyword>
<name>A0ABU6QTP5_9FABA</name>
<feature type="compositionally biased region" description="Polar residues" evidence="1">
    <location>
        <begin position="141"/>
        <end position="155"/>
    </location>
</feature>
<organism evidence="2 3">
    <name type="scientific">Stylosanthes scabra</name>
    <dbReference type="NCBI Taxonomy" id="79078"/>
    <lineage>
        <taxon>Eukaryota</taxon>
        <taxon>Viridiplantae</taxon>
        <taxon>Streptophyta</taxon>
        <taxon>Embryophyta</taxon>
        <taxon>Tracheophyta</taxon>
        <taxon>Spermatophyta</taxon>
        <taxon>Magnoliopsida</taxon>
        <taxon>eudicotyledons</taxon>
        <taxon>Gunneridae</taxon>
        <taxon>Pentapetalae</taxon>
        <taxon>rosids</taxon>
        <taxon>fabids</taxon>
        <taxon>Fabales</taxon>
        <taxon>Fabaceae</taxon>
        <taxon>Papilionoideae</taxon>
        <taxon>50 kb inversion clade</taxon>
        <taxon>dalbergioids sensu lato</taxon>
        <taxon>Dalbergieae</taxon>
        <taxon>Pterocarpus clade</taxon>
        <taxon>Stylosanthes</taxon>
    </lineage>
</organism>
<feature type="compositionally biased region" description="Basic and acidic residues" evidence="1">
    <location>
        <begin position="1"/>
        <end position="10"/>
    </location>
</feature>
<sequence length="256" mass="28156">MAKGRGDGRGRGSATTTSGRGRGRPRKSTSRPLDLGGPSHLCANTDAATPSTTSPSVTVDAAAILSHGLETITIIPTPSAWIQPETNPPAPTPTPTHTPSPPPPSTPRSQVHSHSVGNQSQDGTPAQTQTHPPPTPPIVDPSTSMDHAAASTTLDSRPELQFDGKDCWFPPKVGSERITWVYMNYYREFVPKFSMAPDHVRNLWWEKFRINFRFRKGQEQAMYNAWRTRAAKRLRDLFHAIRKKGAPTDWIPPDVL</sequence>
<dbReference type="EMBL" id="JASCZI010001746">
    <property type="protein sequence ID" value="MED6115427.1"/>
    <property type="molecule type" value="Genomic_DNA"/>
</dbReference>
<comment type="caution">
    <text evidence="2">The sequence shown here is derived from an EMBL/GenBank/DDBJ whole genome shotgun (WGS) entry which is preliminary data.</text>
</comment>
<feature type="region of interest" description="Disordered" evidence="1">
    <location>
        <begin position="80"/>
        <end position="157"/>
    </location>
</feature>
<reference evidence="2 3" key="1">
    <citation type="journal article" date="2023" name="Plants (Basel)">
        <title>Bridging the Gap: Combining Genomics and Transcriptomics Approaches to Understand Stylosanthes scabra, an Orphan Legume from the Brazilian Caatinga.</title>
        <authorList>
            <person name="Ferreira-Neto J.R.C."/>
            <person name="da Silva M.D."/>
            <person name="Binneck E."/>
            <person name="de Melo N.F."/>
            <person name="da Silva R.H."/>
            <person name="de Melo A.L.T.M."/>
            <person name="Pandolfi V."/>
            <person name="Bustamante F.O."/>
            <person name="Brasileiro-Vidal A.C."/>
            <person name="Benko-Iseppon A.M."/>
        </authorList>
    </citation>
    <scope>NUCLEOTIDE SEQUENCE [LARGE SCALE GENOMIC DNA]</scope>
    <source>
        <tissue evidence="2">Leaves</tissue>
    </source>
</reference>